<dbReference type="AlphaFoldDB" id="A0AAD8TZ03"/>
<evidence type="ECO:0000256" key="1">
    <source>
        <dbReference type="SAM" id="Coils"/>
    </source>
</evidence>
<dbReference type="EMBL" id="JAUUTY010000001">
    <property type="protein sequence ID" value="KAK1694674.1"/>
    <property type="molecule type" value="Genomic_DNA"/>
</dbReference>
<evidence type="ECO:0000313" key="3">
    <source>
        <dbReference type="EMBL" id="KAK1694674.1"/>
    </source>
</evidence>
<organism evidence="3 4">
    <name type="scientific">Lolium multiflorum</name>
    <name type="common">Italian ryegrass</name>
    <name type="synonym">Lolium perenne subsp. multiflorum</name>
    <dbReference type="NCBI Taxonomy" id="4521"/>
    <lineage>
        <taxon>Eukaryota</taxon>
        <taxon>Viridiplantae</taxon>
        <taxon>Streptophyta</taxon>
        <taxon>Embryophyta</taxon>
        <taxon>Tracheophyta</taxon>
        <taxon>Spermatophyta</taxon>
        <taxon>Magnoliopsida</taxon>
        <taxon>Liliopsida</taxon>
        <taxon>Poales</taxon>
        <taxon>Poaceae</taxon>
        <taxon>BOP clade</taxon>
        <taxon>Pooideae</taxon>
        <taxon>Poodae</taxon>
        <taxon>Poeae</taxon>
        <taxon>Poeae Chloroplast Group 2 (Poeae type)</taxon>
        <taxon>Loliodinae</taxon>
        <taxon>Loliinae</taxon>
        <taxon>Lolium</taxon>
    </lineage>
</organism>
<feature type="region of interest" description="Disordered" evidence="2">
    <location>
        <begin position="1"/>
        <end position="40"/>
    </location>
</feature>
<comment type="caution">
    <text evidence="3">The sequence shown here is derived from an EMBL/GenBank/DDBJ whole genome shotgun (WGS) entry which is preliminary data.</text>
</comment>
<keyword evidence="4" id="KW-1185">Reference proteome</keyword>
<name>A0AAD8TZ03_LOLMU</name>
<evidence type="ECO:0000313" key="4">
    <source>
        <dbReference type="Proteomes" id="UP001231189"/>
    </source>
</evidence>
<sequence>MKASSAVGPLTPTPPSTSHAAPQPSPPKAHTSPTPATDAQVEVIPEQQALHYELHKNIALQCHVTLNQADKIHVAKEKNAELERQLAEAQGASSSLATASSELENLRSSYKDLETKLMEAEQKREHAEKQLAEKNSELIKKEGDFAMKRKVDSDTLQKLQKENSGLIRLQRIDNFLCSMLHY</sequence>
<reference evidence="3" key="1">
    <citation type="submission" date="2023-07" db="EMBL/GenBank/DDBJ databases">
        <title>A chromosome-level genome assembly of Lolium multiflorum.</title>
        <authorList>
            <person name="Chen Y."/>
            <person name="Copetti D."/>
            <person name="Kolliker R."/>
            <person name="Studer B."/>
        </authorList>
    </citation>
    <scope>NUCLEOTIDE SEQUENCE</scope>
    <source>
        <strain evidence="3">02402/16</strain>
        <tissue evidence="3">Leaf</tissue>
    </source>
</reference>
<dbReference type="Proteomes" id="UP001231189">
    <property type="component" value="Unassembled WGS sequence"/>
</dbReference>
<accession>A0AAD8TZ03</accession>
<proteinExistence type="predicted"/>
<gene>
    <name evidence="3" type="ORF">QYE76_011371</name>
</gene>
<feature type="coiled-coil region" evidence="1">
    <location>
        <begin position="72"/>
        <end position="144"/>
    </location>
</feature>
<protein>
    <submittedName>
        <fullName evidence="3">Uncharacterized protein</fullName>
    </submittedName>
</protein>
<keyword evidence="1" id="KW-0175">Coiled coil</keyword>
<evidence type="ECO:0000256" key="2">
    <source>
        <dbReference type="SAM" id="MobiDB-lite"/>
    </source>
</evidence>